<feature type="region of interest" description="Disordered" evidence="3">
    <location>
        <begin position="1485"/>
        <end position="1566"/>
    </location>
</feature>
<feature type="compositionally biased region" description="Polar residues" evidence="3">
    <location>
        <begin position="650"/>
        <end position="659"/>
    </location>
</feature>
<dbReference type="GO" id="GO:0030866">
    <property type="term" value="P:cortical actin cytoskeleton organization"/>
    <property type="evidence" value="ECO:0007669"/>
    <property type="project" value="TreeGrafter"/>
</dbReference>
<dbReference type="InterPro" id="IPR015425">
    <property type="entry name" value="FH2_Formin"/>
</dbReference>
<dbReference type="PANTHER" id="PTHR45920:SF2">
    <property type="entry name" value="FH1_FH2 DOMAIN-CONTAINING PROTEIN 1"/>
    <property type="match status" value="1"/>
</dbReference>
<feature type="region of interest" description="Disordered" evidence="3">
    <location>
        <begin position="1035"/>
        <end position="1060"/>
    </location>
</feature>
<dbReference type="FunFam" id="1.25.10.10:FF:000056">
    <property type="entry name" value="FH1/FH2 domain-containing protein 3 isoform X1"/>
    <property type="match status" value="1"/>
</dbReference>
<dbReference type="InterPro" id="IPR042201">
    <property type="entry name" value="FH2_Formin_sf"/>
</dbReference>
<feature type="region of interest" description="Disordered" evidence="3">
    <location>
        <begin position="792"/>
        <end position="814"/>
    </location>
</feature>
<dbReference type="InterPro" id="IPR036291">
    <property type="entry name" value="NAD(P)-bd_dom_sf"/>
</dbReference>
<dbReference type="OrthoDB" id="9806920at2759"/>
<dbReference type="GO" id="GO:0016491">
    <property type="term" value="F:oxidoreductase activity"/>
    <property type="evidence" value="ECO:0007669"/>
    <property type="project" value="UniProtKB-KW"/>
</dbReference>
<protein>
    <recommendedName>
        <fullName evidence="8">FH1/FH2 domain-containing protein 1</fullName>
    </recommendedName>
</protein>
<evidence type="ECO:0000259" key="4">
    <source>
        <dbReference type="PROSITE" id="PS51232"/>
    </source>
</evidence>
<comment type="caution">
    <text evidence="6">The sequence shown here is derived from an EMBL/GenBank/DDBJ whole genome shotgun (WGS) entry which is preliminary data.</text>
</comment>
<dbReference type="InterPro" id="IPR011989">
    <property type="entry name" value="ARM-like"/>
</dbReference>
<evidence type="ECO:0000259" key="5">
    <source>
        <dbReference type="PROSITE" id="PS51444"/>
    </source>
</evidence>
<feature type="region of interest" description="Disordered" evidence="3">
    <location>
        <begin position="624"/>
        <end position="724"/>
    </location>
</feature>
<feature type="region of interest" description="Disordered" evidence="3">
    <location>
        <begin position="333"/>
        <end position="436"/>
    </location>
</feature>
<dbReference type="PROSITE" id="PS51444">
    <property type="entry name" value="FH2"/>
    <property type="match status" value="1"/>
</dbReference>
<organism evidence="6 7">
    <name type="scientific">Zosterops borbonicus</name>
    <dbReference type="NCBI Taxonomy" id="364589"/>
    <lineage>
        <taxon>Eukaryota</taxon>
        <taxon>Metazoa</taxon>
        <taxon>Chordata</taxon>
        <taxon>Craniata</taxon>
        <taxon>Vertebrata</taxon>
        <taxon>Euteleostomi</taxon>
        <taxon>Archelosauria</taxon>
        <taxon>Archosauria</taxon>
        <taxon>Dinosauria</taxon>
        <taxon>Saurischia</taxon>
        <taxon>Theropoda</taxon>
        <taxon>Coelurosauria</taxon>
        <taxon>Aves</taxon>
        <taxon>Neognathae</taxon>
        <taxon>Neoaves</taxon>
        <taxon>Telluraves</taxon>
        <taxon>Australaves</taxon>
        <taxon>Passeriformes</taxon>
        <taxon>Sylvioidea</taxon>
        <taxon>Zosteropidae</taxon>
        <taxon>Zosterops</taxon>
    </lineage>
</organism>
<feature type="compositionally biased region" description="Basic residues" evidence="3">
    <location>
        <begin position="1550"/>
        <end position="1565"/>
    </location>
</feature>
<dbReference type="SUPFAM" id="SSF101447">
    <property type="entry name" value="Formin homology 2 domain (FH2 domain)"/>
    <property type="match status" value="1"/>
</dbReference>
<evidence type="ECO:0000313" key="7">
    <source>
        <dbReference type="Proteomes" id="UP000796761"/>
    </source>
</evidence>
<dbReference type="Pfam" id="PF00106">
    <property type="entry name" value="adh_short"/>
    <property type="match status" value="1"/>
</dbReference>
<dbReference type="Pfam" id="PF24959">
    <property type="entry name" value="FH3_FHOD1-3"/>
    <property type="match status" value="2"/>
</dbReference>
<proteinExistence type="predicted"/>
<feature type="compositionally biased region" description="Basic and acidic residues" evidence="3">
    <location>
        <begin position="792"/>
        <end position="802"/>
    </location>
</feature>
<dbReference type="SUPFAM" id="SSF48371">
    <property type="entry name" value="ARM repeat"/>
    <property type="match status" value="2"/>
</dbReference>
<feature type="domain" description="FH2" evidence="5">
    <location>
        <begin position="1052"/>
        <end position="1446"/>
    </location>
</feature>
<dbReference type="InterPro" id="IPR002347">
    <property type="entry name" value="SDR_fam"/>
</dbReference>
<evidence type="ECO:0000256" key="3">
    <source>
        <dbReference type="SAM" id="MobiDB-lite"/>
    </source>
</evidence>
<evidence type="ECO:0000313" key="6">
    <source>
        <dbReference type="EMBL" id="TRZ25887.1"/>
    </source>
</evidence>
<dbReference type="InterPro" id="IPR056771">
    <property type="entry name" value="FH3_FHOD1-3-like"/>
</dbReference>
<feature type="domain" description="GBD/FH3" evidence="4">
    <location>
        <begin position="467"/>
        <end position="713"/>
    </location>
</feature>
<dbReference type="PROSITE" id="PS51232">
    <property type="entry name" value="GBD_FH3"/>
    <property type="match status" value="2"/>
</dbReference>
<dbReference type="Proteomes" id="UP000796761">
    <property type="component" value="Unassembled WGS sequence"/>
</dbReference>
<feature type="region of interest" description="Disordered" evidence="3">
    <location>
        <begin position="841"/>
        <end position="889"/>
    </location>
</feature>
<feature type="compositionally biased region" description="Polar residues" evidence="3">
    <location>
        <begin position="359"/>
        <end position="368"/>
    </location>
</feature>
<dbReference type="InterPro" id="IPR016024">
    <property type="entry name" value="ARM-type_fold"/>
</dbReference>
<feature type="domain" description="GBD/FH3" evidence="4">
    <location>
        <begin position="60"/>
        <end position="422"/>
    </location>
</feature>
<dbReference type="Pfam" id="PF02181">
    <property type="entry name" value="FH2"/>
    <property type="match status" value="1"/>
</dbReference>
<dbReference type="InterPro" id="IPR014768">
    <property type="entry name" value="GBD/FH3_dom"/>
</dbReference>
<accession>A0A8K1GW31</accession>
<dbReference type="PRINTS" id="PR00081">
    <property type="entry name" value="GDHRDH"/>
</dbReference>
<gene>
    <name evidence="6" type="ORF">HGM15179_001234</name>
</gene>
<sequence>MAVAEAAEATVPCRVQYLEDADPFAFGSFPEPRRAPVYAVEEALALGAQLPALHRLVGAPLPLEDCTLQVSPSGHYLDLDLSLLEQKDDLEGFYEEVRKGRRPTLILRTQLSVRVHAIIEKLYNSQGPELRRSLFSLKQLFQEDKDLVPEFVNLEGLTCLIKVGAEADQNYQNYILRALSQIMLFVDGMQGVINHNETVQWLYTLSGSPFRLVVKTALKLLLVFVEYTEPNALLLIHAVNAVDQARGACPWSNLMAILEQRNGADTELLVFTMTLINKTLAALPDQDTFYDVTDCLEQQGMEQVVQQYLGSKGTDLDLKHQFTLYENALKLEDDVEEPPTGGRKERKRTDEGRRGWRSHSGSQDSSADAQPLLGSPGTPKEPPAEDTLPVSAPSSPAEPCPTSIYNSTSSVRLALASPPAEKEQPPGPGERSVYKAHSAFPPGETVWAGTGAGEMYEGAAGCTKLPLSALSQIMLFVDGMQGVINHNETVQWLYTLSGSPFRLVVKTALKLLLVFVEYTEPNALLLIHAVNAVDQARGACPWSNLMAILEQRNGADTELLVFTMTLINKTLAALPDQDTFYDVTDCLEQQGMEQVVQQYLGSKGTDLDLKHQFTLYENALKLEDDVEEPPTGGRKERKRTDEGRRGWRSHSGSQDSSADAQPLLGSPGTPKEPPAEDTLPVSAPSSPAEPCPTSIYNSTSSVRLALASPPAEKEQPPGPGERSVYKLHQTAPVWRENAPSLHGDKPILKKFEARFLENLAAAQKEKISSMAKGRLDVLSDTTLEHPTALAWERDHGTSDSRMEPPSIRSRLARSDATDSCSTISSDTKFMLDMLYAKGSSESGREKVFHEMPLSPRIQGEVEMDTKGSSSQEQESARPRGRSPDGPVASAHAKLVRAMSSIDDETHTQKLENTGMMPIKKDTELTWERLETIPAQLKIKDLDFTDLGEEEDFDILDTGTMTNGSLLHTGIEAMSAGTFMAPPPPPALPGCPPPPPPPPPALPGCPPPPPPALPGCPPPPPPPPALPGCPPPPPPAIPGCPPPPGLPSPSTTDGPSQAKKKRTVKLFWKELKQLDGTVGPCRFGQGTLWASLQDVEVNAAKLEHLFESRSKETPASKKAIDGKKVVVVLDPKRSNAINIGLTVLPPIHIIKTAVLNFDEFAVSKEGIEKILTMVPTEEEKQKIQEAQLANPDVPLGSAEQFLLSLSSISDLTARLQLWAFKLDYESLEQEIAEPLFDLKVGMEQLARNHTFKCILATLLAMGNFLNGSQSRGFELGYLEKVSEVKDTVHRQSLLYHLCQMVVEKFPETTDLYSEIASITRSAKVDFEELANSLVQLERRCRASWHNLKVIAKHETKPVLKTKLTEFLKDSTQRIIVLKVVHRRVLNRFHSFLLYLGYPASAARDVKVTSICKLLREFALEYRTCRERVLQQQKKRAAHRERSKTRGRLITETEKFSGIAEAVLPPAVVSSSPKEQMEAGHENLKIVLTSPTDIPSRRSRASQGTGHGTPTQGSPAQEDVPSSPDDASDEIMDQLVKSVTHNANPRPCPNKERRRSRGNRKSLRRTLKSGLSDDLIQALGLGRTPGMEVRTILSISCKYWCTLATFQKHCDHPHTTPHNSSSCLSGRTPTLLPGLNPLKQLQIDNRLHSATTFPSRMEAWDGKQVTAAVTYCPPSLGAEGADVTWRCDSGFGQATARHLDIMGFRVFASVLDLQSPGAQELRRSCSPRLTLLQMDLTKPEDIQRVLQHIQAHTNSTGLWGLVNNAGFNDTIADAELSPLGKFRSCMEVNFFGSLELTKGLLPLLRSASGRIVTVSSPAGDMPFPCLAAYGASKAALSLLMDTFRSELQPWGIKVSLILPGYYKTGTTCDPAFWNLQKQKLLASLPQELLQAYGEDYVEEINQQFIQFMKVAVEDLSAVVNSITDGLLAANPAVRYYPGQGLGIMYFIHRYLPYFVRDLFLKGFFINPKLPRALRREHHNDVKKA</sequence>
<dbReference type="Gene3D" id="1.20.58.2220">
    <property type="entry name" value="Formin, FH2 domain"/>
    <property type="match status" value="1"/>
</dbReference>
<dbReference type="Pfam" id="PF18382">
    <property type="entry name" value="Formin_GBD_N"/>
    <property type="match status" value="1"/>
</dbReference>
<dbReference type="Gene3D" id="1.25.10.10">
    <property type="entry name" value="Leucine-rich Repeat Variant"/>
    <property type="match status" value="2"/>
</dbReference>
<dbReference type="Gene3D" id="3.40.50.720">
    <property type="entry name" value="NAD(P)-binding Rossmann-like Domain"/>
    <property type="match status" value="1"/>
</dbReference>
<evidence type="ECO:0008006" key="8">
    <source>
        <dbReference type="Google" id="ProtNLM"/>
    </source>
</evidence>
<name>A0A8K1GW31_9PASS</name>
<dbReference type="PANTHER" id="PTHR45920">
    <property type="entry name" value="FORMIN HOMOLOGY 2 DOMAIN CONTAINING, ISOFORM I"/>
    <property type="match status" value="1"/>
</dbReference>
<dbReference type="GO" id="GO:0005737">
    <property type="term" value="C:cytoplasm"/>
    <property type="evidence" value="ECO:0007669"/>
    <property type="project" value="TreeGrafter"/>
</dbReference>
<keyword evidence="2" id="KW-0009">Actin-binding</keyword>
<keyword evidence="1" id="KW-0560">Oxidoreductase</keyword>
<dbReference type="InterPro" id="IPR020904">
    <property type="entry name" value="Sc_DH/Rdtase_CS"/>
</dbReference>
<dbReference type="EMBL" id="SWJQ01000020">
    <property type="protein sequence ID" value="TRZ25887.1"/>
    <property type="molecule type" value="Genomic_DNA"/>
</dbReference>
<keyword evidence="7" id="KW-1185">Reference proteome</keyword>
<dbReference type="GO" id="GO:0051015">
    <property type="term" value="F:actin filament binding"/>
    <property type="evidence" value="ECO:0007669"/>
    <property type="project" value="TreeGrafter"/>
</dbReference>
<feature type="compositionally biased region" description="Polar residues" evidence="3">
    <location>
        <begin position="1499"/>
        <end position="1513"/>
    </location>
</feature>
<reference evidence="6" key="1">
    <citation type="submission" date="2019-04" db="EMBL/GenBank/DDBJ databases">
        <title>Genome assembly of Zosterops borbonicus 15179.</title>
        <authorList>
            <person name="Leroy T."/>
            <person name="Anselmetti Y."/>
            <person name="Tilak M.-K."/>
            <person name="Nabholz B."/>
        </authorList>
    </citation>
    <scope>NUCLEOTIDE SEQUENCE</scope>
    <source>
        <strain evidence="6">HGM_15179</strain>
        <tissue evidence="6">Muscle</tissue>
    </source>
</reference>
<dbReference type="SMART" id="SM00498">
    <property type="entry name" value="FH2"/>
    <property type="match status" value="1"/>
</dbReference>
<evidence type="ECO:0000256" key="1">
    <source>
        <dbReference type="ARBA" id="ARBA00023002"/>
    </source>
</evidence>
<dbReference type="GO" id="GO:0005856">
    <property type="term" value="C:cytoskeleton"/>
    <property type="evidence" value="ECO:0007669"/>
    <property type="project" value="TreeGrafter"/>
</dbReference>
<dbReference type="PROSITE" id="PS00061">
    <property type="entry name" value="ADH_SHORT"/>
    <property type="match status" value="1"/>
</dbReference>
<evidence type="ECO:0000256" key="2">
    <source>
        <dbReference type="ARBA" id="ARBA00023203"/>
    </source>
</evidence>
<feature type="compositionally biased region" description="Pro residues" evidence="3">
    <location>
        <begin position="1035"/>
        <end position="1046"/>
    </location>
</feature>
<dbReference type="InterPro" id="IPR041387">
    <property type="entry name" value="FHOD1_GBD_N"/>
</dbReference>
<dbReference type="SUPFAM" id="SSF51735">
    <property type="entry name" value="NAD(P)-binding Rossmann-fold domains"/>
    <property type="match status" value="1"/>
</dbReference>